<dbReference type="EMBL" id="PYEP01000003">
    <property type="protein sequence ID" value="PSN07977.1"/>
    <property type="molecule type" value="Genomic_DNA"/>
</dbReference>
<comment type="caution">
    <text evidence="1">The sequence shown here is derived from an EMBL/GenBank/DDBJ whole genome shotgun (WGS) entry which is preliminary data.</text>
</comment>
<dbReference type="AlphaFoldDB" id="A0A2P8VK93"/>
<name>A0A2P8VK93_9ENTR</name>
<dbReference type="OrthoDB" id="6398804at2"/>
<reference evidence="1 2" key="1">
    <citation type="submission" date="2018-03" db="EMBL/GenBank/DDBJ databases">
        <title>Draft genome sequence of the first documented clinical Siccibacter turicensis isolate in Austria.</title>
        <authorList>
            <person name="Lepuschitz S."/>
            <person name="Pekard-Amenitsch S."/>
            <person name="Haunold R."/>
            <person name="Schill S."/>
            <person name="Mach R."/>
            <person name="Allerberger F."/>
            <person name="Ruppitsch W."/>
            <person name="Forsythe S.J."/>
        </authorList>
    </citation>
    <scope>NUCLEOTIDE SEQUENCE [LARGE SCALE GENOMIC DNA]</scope>
    <source>
        <strain evidence="1 2">6100069499-17</strain>
    </source>
</reference>
<gene>
    <name evidence="1" type="ORF">C7G83_07245</name>
</gene>
<evidence type="ECO:0000313" key="1">
    <source>
        <dbReference type="EMBL" id="PSN07977.1"/>
    </source>
</evidence>
<organism evidence="1 2">
    <name type="scientific">Siccibacter turicensis</name>
    <dbReference type="NCBI Taxonomy" id="357233"/>
    <lineage>
        <taxon>Bacteria</taxon>
        <taxon>Pseudomonadati</taxon>
        <taxon>Pseudomonadota</taxon>
        <taxon>Gammaproteobacteria</taxon>
        <taxon>Enterobacterales</taxon>
        <taxon>Enterobacteriaceae</taxon>
        <taxon>Siccibacter</taxon>
    </lineage>
</organism>
<dbReference type="RefSeq" id="WP_106876744.1">
    <property type="nucleotide sequence ID" value="NZ_PYEP01000003.1"/>
</dbReference>
<accession>A0A2P8VK93</accession>
<proteinExistence type="predicted"/>
<evidence type="ECO:0000313" key="2">
    <source>
        <dbReference type="Proteomes" id="UP000240212"/>
    </source>
</evidence>
<dbReference type="Proteomes" id="UP000240212">
    <property type="component" value="Unassembled WGS sequence"/>
</dbReference>
<keyword evidence="2" id="KW-1185">Reference proteome</keyword>
<evidence type="ECO:0008006" key="3">
    <source>
        <dbReference type="Google" id="ProtNLM"/>
    </source>
</evidence>
<sequence>MSVNKIKKNITVIFLKIDANESFFKSFSSHIKTIYSDNDKTRIINHRGKKYLIKFNGFNKDTSEIRPLSYSLTVVRERNTWQTKATKDGVITGISQNQGIIGDPYFYYIVPDLKVILGFTSGPSGTVKSVSRFVLEQFNSDRKNKIGVDLIPKEKEFSSLNELPEFSSLQFSMKSSYLNDLSEDAPNFFKQLSSAPYIGQEMQLSFNLEFGENNESNLTKENVIEIVNFLSDHEGCSILKVKGFDKKGSMLSFDFSNAFLNFKTEINTRNKFIDEECSSRVLESALDDYLLKISYG</sequence>
<protein>
    <recommendedName>
        <fullName evidence="3">DUF4747 domain-containing protein</fullName>
    </recommendedName>
</protein>